<sequence>MAAVITASPVHARDDTLGGRGIEVGGGGDDEYRIDAWSAEYEYRLSQRLRPEQREFDYVRTPECKWPGGSDAPCPQIYPGLPPLSLACEDGVPIAPLWRTRVDNPGAGWHLRADWACPEDLLPPFTAEDLRALKIAPLKVNHQPADGPMLISKPVIVFAEPDDREFHVVLFGMWGVDVVVSPQQYTWEFGDGQTLTTTEPGRPYPAFDLTHEYDEVGTAQIALTTTWSAKYRVDTDPRQRWRDANGIAVTVDRGVEFEVIELRSKLVD</sequence>
<reference evidence="2 3" key="1">
    <citation type="submission" date="2019-06" db="EMBL/GenBank/DDBJ databases">
        <title>Whole genome shotgun sequence of Cellulomonas gelida NBRC 3748.</title>
        <authorList>
            <person name="Hosoyama A."/>
            <person name="Uohara A."/>
            <person name="Ohji S."/>
            <person name="Ichikawa N."/>
        </authorList>
    </citation>
    <scope>NUCLEOTIDE SEQUENCE [LARGE SCALE GENOMIC DNA]</scope>
    <source>
        <strain evidence="2 3">NBRC 3748</strain>
    </source>
</reference>
<dbReference type="Gene3D" id="2.60.40.10">
    <property type="entry name" value="Immunoglobulins"/>
    <property type="match status" value="1"/>
</dbReference>
<dbReference type="RefSeq" id="WP_141371445.1">
    <property type="nucleotide sequence ID" value="NZ_BMOJ01000007.1"/>
</dbReference>
<dbReference type="InterPro" id="IPR035986">
    <property type="entry name" value="PKD_dom_sf"/>
</dbReference>
<feature type="domain" description="PKD" evidence="1">
    <location>
        <begin position="181"/>
        <end position="226"/>
    </location>
</feature>
<dbReference type="GO" id="GO:0005975">
    <property type="term" value="P:carbohydrate metabolic process"/>
    <property type="evidence" value="ECO:0007669"/>
    <property type="project" value="UniProtKB-ARBA"/>
</dbReference>
<evidence type="ECO:0000313" key="3">
    <source>
        <dbReference type="Proteomes" id="UP000320461"/>
    </source>
</evidence>
<dbReference type="InterPro" id="IPR000601">
    <property type="entry name" value="PKD_dom"/>
</dbReference>
<gene>
    <name evidence="2" type="ORF">CGE01nite_27960</name>
</gene>
<proteinExistence type="predicted"/>
<dbReference type="OrthoDB" id="5192284at2"/>
<protein>
    <recommendedName>
        <fullName evidence="1">PKD domain-containing protein</fullName>
    </recommendedName>
</protein>
<dbReference type="InterPro" id="IPR013783">
    <property type="entry name" value="Ig-like_fold"/>
</dbReference>
<dbReference type="Proteomes" id="UP000320461">
    <property type="component" value="Unassembled WGS sequence"/>
</dbReference>
<dbReference type="PROSITE" id="PS50093">
    <property type="entry name" value="PKD"/>
    <property type="match status" value="1"/>
</dbReference>
<dbReference type="SUPFAM" id="SSF49299">
    <property type="entry name" value="PKD domain"/>
    <property type="match status" value="1"/>
</dbReference>
<accession>A0A4Y3KQU3</accession>
<dbReference type="CDD" id="cd00146">
    <property type="entry name" value="PKD"/>
    <property type="match status" value="1"/>
</dbReference>
<dbReference type="EMBL" id="BJLQ01000038">
    <property type="protein sequence ID" value="GEA85545.1"/>
    <property type="molecule type" value="Genomic_DNA"/>
</dbReference>
<organism evidence="2 3">
    <name type="scientific">Cellulomonas gelida</name>
    <dbReference type="NCBI Taxonomy" id="1712"/>
    <lineage>
        <taxon>Bacteria</taxon>
        <taxon>Bacillati</taxon>
        <taxon>Actinomycetota</taxon>
        <taxon>Actinomycetes</taxon>
        <taxon>Micrococcales</taxon>
        <taxon>Cellulomonadaceae</taxon>
        <taxon>Cellulomonas</taxon>
    </lineage>
</organism>
<evidence type="ECO:0000259" key="1">
    <source>
        <dbReference type="PROSITE" id="PS50093"/>
    </source>
</evidence>
<evidence type="ECO:0000313" key="2">
    <source>
        <dbReference type="EMBL" id="GEA85545.1"/>
    </source>
</evidence>
<keyword evidence="3" id="KW-1185">Reference proteome</keyword>
<name>A0A4Y3KQU3_9CELL</name>
<comment type="caution">
    <text evidence="2">The sequence shown here is derived from an EMBL/GenBank/DDBJ whole genome shotgun (WGS) entry which is preliminary data.</text>
</comment>
<dbReference type="AlphaFoldDB" id="A0A4Y3KQU3"/>